<dbReference type="SMART" id="SM00448">
    <property type="entry name" value="REC"/>
    <property type="match status" value="1"/>
</dbReference>
<dbReference type="SUPFAM" id="SSF103190">
    <property type="entry name" value="Sensory domain-like"/>
    <property type="match status" value="1"/>
</dbReference>
<keyword evidence="11 14" id="KW-1133">Transmembrane helix</keyword>
<reference evidence="21" key="1">
    <citation type="submission" date="2009-12" db="EMBL/GenBank/DDBJ databases">
        <title>Complete sequence of Treponema primitia strain ZAS-2.</title>
        <authorList>
            <person name="Tetu S.G."/>
            <person name="Matson E."/>
            <person name="Ren Q."/>
            <person name="Seshadri R."/>
            <person name="Elbourne L."/>
            <person name="Hassan K.A."/>
            <person name="Durkin A."/>
            <person name="Radune D."/>
            <person name="Mohamoud Y."/>
            <person name="Shay R."/>
            <person name="Jin S."/>
            <person name="Zhang X."/>
            <person name="Lucey K."/>
            <person name="Ballor N.R."/>
            <person name="Ottesen E."/>
            <person name="Rosenthal R."/>
            <person name="Allen A."/>
            <person name="Leadbetter J.R."/>
            <person name="Paulsen I.T."/>
        </authorList>
    </citation>
    <scope>NUCLEOTIDE SEQUENCE [LARGE SCALE GENOMIC DNA]</scope>
    <source>
        <strain evidence="21">ATCC BAA-887 / DSM 12427 / ZAS-2</strain>
    </source>
</reference>
<feature type="domain" description="HAMP" evidence="19">
    <location>
        <begin position="568"/>
        <end position="620"/>
    </location>
</feature>
<dbReference type="CDD" id="cd16922">
    <property type="entry name" value="HATPase_EvgS-ArcB-TorS-like"/>
    <property type="match status" value="1"/>
</dbReference>
<dbReference type="InterPro" id="IPR011006">
    <property type="entry name" value="CheY-like_superfamily"/>
</dbReference>
<dbReference type="SMART" id="SM00091">
    <property type="entry name" value="PAS"/>
    <property type="match status" value="2"/>
</dbReference>
<evidence type="ECO:0000256" key="10">
    <source>
        <dbReference type="ARBA" id="ARBA00022840"/>
    </source>
</evidence>
<dbReference type="PANTHER" id="PTHR45339">
    <property type="entry name" value="HYBRID SIGNAL TRANSDUCTION HISTIDINE KINASE J"/>
    <property type="match status" value="1"/>
</dbReference>
<keyword evidence="4" id="KW-1003">Cell membrane</keyword>
<dbReference type="Gene3D" id="6.10.340.10">
    <property type="match status" value="1"/>
</dbReference>
<evidence type="ECO:0000256" key="11">
    <source>
        <dbReference type="ARBA" id="ARBA00022989"/>
    </source>
</evidence>
<evidence type="ECO:0000256" key="14">
    <source>
        <dbReference type="SAM" id="Phobius"/>
    </source>
</evidence>
<comment type="subcellular location">
    <subcellularLocation>
        <location evidence="2">Cell membrane</location>
        <topology evidence="2">Multi-pass membrane protein</topology>
    </subcellularLocation>
</comment>
<dbReference type="SUPFAM" id="SSF55785">
    <property type="entry name" value="PYP-like sensor domain (PAS domain)"/>
    <property type="match status" value="2"/>
</dbReference>
<dbReference type="SUPFAM" id="SSF55874">
    <property type="entry name" value="ATPase domain of HSP90 chaperone/DNA topoisomerase II/histidine kinase"/>
    <property type="match status" value="1"/>
</dbReference>
<keyword evidence="14" id="KW-0472">Membrane</keyword>
<dbReference type="InterPro" id="IPR035965">
    <property type="entry name" value="PAS-like_dom_sf"/>
</dbReference>
<dbReference type="InterPro" id="IPR005467">
    <property type="entry name" value="His_kinase_dom"/>
</dbReference>
<feature type="domain" description="PAC" evidence="18">
    <location>
        <begin position="675"/>
        <end position="727"/>
    </location>
</feature>
<dbReference type="Gene3D" id="3.30.450.20">
    <property type="entry name" value="PAS domain"/>
    <property type="match status" value="3"/>
</dbReference>
<keyword evidence="9 20" id="KW-0418">Kinase</keyword>
<evidence type="ECO:0000259" key="19">
    <source>
        <dbReference type="PROSITE" id="PS50885"/>
    </source>
</evidence>
<keyword evidence="10" id="KW-0067">ATP-binding</keyword>
<keyword evidence="7 14" id="KW-0812">Transmembrane</keyword>
<keyword evidence="21" id="KW-1185">Reference proteome</keyword>
<feature type="transmembrane region" description="Helical" evidence="14">
    <location>
        <begin position="27"/>
        <end position="48"/>
    </location>
</feature>
<evidence type="ECO:0000259" key="15">
    <source>
        <dbReference type="PROSITE" id="PS50109"/>
    </source>
</evidence>
<dbReference type="EC" id="2.7.13.3" evidence="3"/>
<dbReference type="FunFam" id="3.30.565.10:FF:000010">
    <property type="entry name" value="Sensor histidine kinase RcsC"/>
    <property type="match status" value="1"/>
</dbReference>
<evidence type="ECO:0000259" key="17">
    <source>
        <dbReference type="PROSITE" id="PS50112"/>
    </source>
</evidence>
<evidence type="ECO:0000256" key="2">
    <source>
        <dbReference type="ARBA" id="ARBA00004651"/>
    </source>
</evidence>
<dbReference type="Pfam" id="PF00512">
    <property type="entry name" value="HisKA"/>
    <property type="match status" value="1"/>
</dbReference>
<protein>
    <recommendedName>
        <fullName evidence="3">histidine kinase</fullName>
        <ecNumber evidence="3">2.7.13.3</ecNumber>
    </recommendedName>
</protein>
<comment type="catalytic activity">
    <reaction evidence="1">
        <text>ATP + protein L-histidine = ADP + protein N-phospho-L-histidine.</text>
        <dbReference type="EC" id="2.7.13.3"/>
    </reaction>
</comment>
<dbReference type="CDD" id="cd06225">
    <property type="entry name" value="HAMP"/>
    <property type="match status" value="1"/>
</dbReference>
<evidence type="ECO:0000313" key="20">
    <source>
        <dbReference type="EMBL" id="AEF84425.1"/>
    </source>
</evidence>
<dbReference type="Pfam" id="PF08448">
    <property type="entry name" value="PAS_4"/>
    <property type="match status" value="1"/>
</dbReference>
<dbReference type="GO" id="GO:0005886">
    <property type="term" value="C:plasma membrane"/>
    <property type="evidence" value="ECO:0007669"/>
    <property type="project" value="UniProtKB-SubCell"/>
</dbReference>
<evidence type="ECO:0000256" key="6">
    <source>
        <dbReference type="ARBA" id="ARBA00022679"/>
    </source>
</evidence>
<evidence type="ECO:0000256" key="12">
    <source>
        <dbReference type="ARBA" id="ARBA00023012"/>
    </source>
</evidence>
<dbReference type="CDD" id="cd17546">
    <property type="entry name" value="REC_hyHK_CKI1_RcsC-like"/>
    <property type="match status" value="1"/>
</dbReference>
<dbReference type="SMART" id="SM00388">
    <property type="entry name" value="HisKA"/>
    <property type="match status" value="1"/>
</dbReference>
<dbReference type="InterPro" id="IPR036097">
    <property type="entry name" value="HisK_dim/P_sf"/>
</dbReference>
<dbReference type="PROSITE" id="PS50112">
    <property type="entry name" value="PAS"/>
    <property type="match status" value="1"/>
</dbReference>
<evidence type="ECO:0000256" key="7">
    <source>
        <dbReference type="ARBA" id="ARBA00022692"/>
    </source>
</evidence>
<evidence type="ECO:0000256" key="9">
    <source>
        <dbReference type="ARBA" id="ARBA00022777"/>
    </source>
</evidence>
<dbReference type="InterPro" id="IPR000700">
    <property type="entry name" value="PAS-assoc_C"/>
</dbReference>
<dbReference type="OrthoDB" id="9813151at2"/>
<dbReference type="NCBIfam" id="TIGR00229">
    <property type="entry name" value="sensory_box"/>
    <property type="match status" value="1"/>
</dbReference>
<name>F5YNV2_TREPZ</name>
<feature type="domain" description="Response regulatory" evidence="16">
    <location>
        <begin position="1127"/>
        <end position="1248"/>
    </location>
</feature>
<dbReference type="Gene3D" id="3.30.565.10">
    <property type="entry name" value="Histidine kinase-like ATPase, C-terminal domain"/>
    <property type="match status" value="1"/>
</dbReference>
<dbReference type="KEGG" id="tpi:TREPR_1586"/>
<proteinExistence type="predicted"/>
<dbReference type="CDD" id="cd00082">
    <property type="entry name" value="HisKA"/>
    <property type="match status" value="1"/>
</dbReference>
<feature type="domain" description="PAC" evidence="18">
    <location>
        <begin position="801"/>
        <end position="853"/>
    </location>
</feature>
<reference evidence="20 21" key="2">
    <citation type="journal article" date="2011" name="ISME J.">
        <title>RNA-seq reveals cooperative metabolic interactions between two termite-gut spirochete species in co-culture.</title>
        <authorList>
            <person name="Rosenthal A.Z."/>
            <person name="Matson E.G."/>
            <person name="Eldar A."/>
            <person name="Leadbetter J.R."/>
        </authorList>
    </citation>
    <scope>NUCLEOTIDE SEQUENCE [LARGE SCALE GENOMIC DNA]</scope>
    <source>
        <strain evidence="21">ATCC BAA-887 / DSM 12427 / ZAS-2</strain>
    </source>
</reference>
<feature type="domain" description="PAS" evidence="17">
    <location>
        <begin position="728"/>
        <end position="783"/>
    </location>
</feature>
<dbReference type="Pfam" id="PF00072">
    <property type="entry name" value="Response_reg"/>
    <property type="match status" value="1"/>
</dbReference>
<dbReference type="AlphaFoldDB" id="F5YNV2"/>
<dbReference type="HOGENOM" id="CLU_007001_0_0_12"/>
<evidence type="ECO:0000259" key="16">
    <source>
        <dbReference type="PROSITE" id="PS50110"/>
    </source>
</evidence>
<dbReference type="GO" id="GO:0005524">
    <property type="term" value="F:ATP binding"/>
    <property type="evidence" value="ECO:0007669"/>
    <property type="project" value="UniProtKB-KW"/>
</dbReference>
<dbReference type="PROSITE" id="PS50109">
    <property type="entry name" value="HIS_KIN"/>
    <property type="match status" value="1"/>
</dbReference>
<dbReference type="PRINTS" id="PR00344">
    <property type="entry name" value="BCTRLSENSOR"/>
</dbReference>
<dbReference type="InterPro" id="IPR001789">
    <property type="entry name" value="Sig_transdc_resp-reg_receiver"/>
</dbReference>
<feature type="domain" description="Histidine kinase" evidence="15">
    <location>
        <begin position="878"/>
        <end position="1105"/>
    </location>
</feature>
<dbReference type="InterPro" id="IPR003661">
    <property type="entry name" value="HisK_dim/P_dom"/>
</dbReference>
<dbReference type="InterPro" id="IPR003594">
    <property type="entry name" value="HATPase_dom"/>
</dbReference>
<evidence type="ECO:0000256" key="5">
    <source>
        <dbReference type="ARBA" id="ARBA00022553"/>
    </source>
</evidence>
<evidence type="ECO:0000256" key="1">
    <source>
        <dbReference type="ARBA" id="ARBA00000085"/>
    </source>
</evidence>
<dbReference type="InterPro" id="IPR004358">
    <property type="entry name" value="Sig_transdc_His_kin-like_C"/>
</dbReference>
<feature type="modified residue" description="4-aspartylphosphate" evidence="13">
    <location>
        <position position="1179"/>
    </location>
</feature>
<dbReference type="InterPro" id="IPR003660">
    <property type="entry name" value="HAMP_dom"/>
</dbReference>
<dbReference type="STRING" id="545694.TREPR_1586"/>
<evidence type="ECO:0000256" key="3">
    <source>
        <dbReference type="ARBA" id="ARBA00012438"/>
    </source>
</evidence>
<dbReference type="SUPFAM" id="SSF52172">
    <property type="entry name" value="CheY-like"/>
    <property type="match status" value="1"/>
</dbReference>
<dbReference type="EMBL" id="CP001843">
    <property type="protein sequence ID" value="AEF84425.1"/>
    <property type="molecule type" value="Genomic_DNA"/>
</dbReference>
<dbReference type="eggNOG" id="COG0642">
    <property type="taxonomic scope" value="Bacteria"/>
</dbReference>
<evidence type="ECO:0000256" key="13">
    <source>
        <dbReference type="PROSITE-ProRule" id="PRU00169"/>
    </source>
</evidence>
<dbReference type="Proteomes" id="UP000009223">
    <property type="component" value="Chromosome"/>
</dbReference>
<gene>
    <name evidence="20" type="ordered locus">TREPR_1586</name>
</gene>
<dbReference type="SUPFAM" id="SSF47384">
    <property type="entry name" value="Homodimeric domain of signal transducing histidine kinase"/>
    <property type="match status" value="1"/>
</dbReference>
<dbReference type="GO" id="GO:0000155">
    <property type="term" value="F:phosphorelay sensor kinase activity"/>
    <property type="evidence" value="ECO:0007669"/>
    <property type="project" value="InterPro"/>
</dbReference>
<dbReference type="Pfam" id="PF13426">
    <property type="entry name" value="PAS_9"/>
    <property type="match status" value="1"/>
</dbReference>
<organism evidence="20 21">
    <name type="scientific">Treponema primitia (strain ATCC BAA-887 / DSM 12427 / ZAS-2)</name>
    <dbReference type="NCBI Taxonomy" id="545694"/>
    <lineage>
        <taxon>Bacteria</taxon>
        <taxon>Pseudomonadati</taxon>
        <taxon>Spirochaetota</taxon>
        <taxon>Spirochaetia</taxon>
        <taxon>Spirochaetales</taxon>
        <taxon>Treponemataceae</taxon>
        <taxon>Treponema</taxon>
    </lineage>
</organism>
<keyword evidence="6" id="KW-0808">Transferase</keyword>
<dbReference type="CDD" id="cd00130">
    <property type="entry name" value="PAS"/>
    <property type="match status" value="1"/>
</dbReference>
<dbReference type="InterPro" id="IPR013656">
    <property type="entry name" value="PAS_4"/>
</dbReference>
<dbReference type="PROSITE" id="PS50885">
    <property type="entry name" value="HAMP"/>
    <property type="match status" value="1"/>
</dbReference>
<evidence type="ECO:0000256" key="4">
    <source>
        <dbReference type="ARBA" id="ARBA00022475"/>
    </source>
</evidence>
<dbReference type="PROSITE" id="PS50113">
    <property type="entry name" value="PAC"/>
    <property type="match status" value="2"/>
</dbReference>
<dbReference type="InterPro" id="IPR036890">
    <property type="entry name" value="HATPase_C_sf"/>
</dbReference>
<dbReference type="SMART" id="SM00387">
    <property type="entry name" value="HATPase_c"/>
    <property type="match status" value="1"/>
</dbReference>
<dbReference type="RefSeq" id="WP_015708531.1">
    <property type="nucleotide sequence ID" value="NC_015578.1"/>
</dbReference>
<feature type="transmembrane region" description="Helical" evidence="14">
    <location>
        <begin position="548"/>
        <end position="570"/>
    </location>
</feature>
<evidence type="ECO:0000259" key="18">
    <source>
        <dbReference type="PROSITE" id="PS50113"/>
    </source>
</evidence>
<dbReference type="Gene3D" id="1.10.287.130">
    <property type="match status" value="1"/>
</dbReference>
<dbReference type="Pfam" id="PF02518">
    <property type="entry name" value="HATPase_c"/>
    <property type="match status" value="1"/>
</dbReference>
<keyword evidence="5 13" id="KW-0597">Phosphoprotein</keyword>
<dbReference type="Gene3D" id="3.40.50.2300">
    <property type="match status" value="1"/>
</dbReference>
<keyword evidence="8" id="KW-0547">Nucleotide-binding</keyword>
<evidence type="ECO:0000313" key="21">
    <source>
        <dbReference type="Proteomes" id="UP000009223"/>
    </source>
</evidence>
<dbReference type="InterPro" id="IPR029151">
    <property type="entry name" value="Sensor-like_sf"/>
</dbReference>
<dbReference type="eggNOG" id="COG2205">
    <property type="taxonomic scope" value="Bacteria"/>
</dbReference>
<dbReference type="PROSITE" id="PS50110">
    <property type="entry name" value="RESPONSE_REGULATORY"/>
    <property type="match status" value="1"/>
</dbReference>
<sequence length="1252" mass="139328">MKKLFDRLSIVIGNVFSRLGLGMRAKLILLFVVIKVIPLVLLTIMAWGQSVNLGKELNRRTQELTVQANEALIKTGDMAVSDSVTALNNLATEDIERTSTDMARRVADFLYERDRDILYVAALEPGQGAYRRFVENKLGTLIKSGEWELAADGRSWVPRGTALQVVESETNPVGSSNRENDYSFRYRPPDNFAYENRPLYLEMTYVDLQGNELIKVTGSPRMDRALKNVADRRNTYVKAETYFGELKNLKPGEIYVSDVIGAYVPSHLIGMYTPENTAARGLEYRPEEEAYAGKENPWGKRFQGLIRWATPVVQNGRITGYVTLALDHDHIMEFTDHTTPMSERYMELPSAFEGNYAFIWDYKCRSIAHPRHHSIVGFNPETGEAEVPWLEESIYQSWQASGKPYTEFIKGQATFVEQSRLKKPSAELTAAGLVGLDGRYLNNAPQCTGWFDLTSEGGSGSFLILWSGLWKLTTAATIPYYTGHYGESKRGFGFVAIGAGFEDFQHPALETKEVLDGLIGDADRNLTNAAFETSSAIKANLLETTIKLVVSAGLMIILVVFIAIWIASAFTGSITNIISGISHFRSGERQFRFNAPVKDEIGTLMDSFDEMADSLVAVEKDALVITRMDGAIIYANHEALVAIKKEFSEIQGKPYGEISIYPEDSNFDPLTALHEGREADVLYLSDTKRYVRGSAAYLTDKEGKNIGYIVTTTDLTEIVEEQKKIEEQKTLLDTIFSASPDLIWYKDIAGRYLTVNPRFASAAGREADEIVGSLAEDVFSPENTNLSMQRDLGVIESRKPLYSEERLVFADGHEEVLDMVRTPIFDSDNNPVGVLGFARDVSVRVNMENELRKTQIDLEKAVTDANNANRHKGDFLARMSHEIRTPMNAIIGMTGIVKKKLASGDADMEDMQANLRQIETSSQHLLGLLNDILDISKIEAGKIELSDETVDMKKLARTVETIIKPRCDEKNIIFDMNLEISPPGSFKLDPLRLRQVLINLLGNAVKFTPECGRIEFSITEQEKRDGKTLVGFLVRDNGIGIPKGAQEFLFKPFEQASAQTAKTYGGTGLGLAISKNIVQLFGGDIALESEEGKGSAFSFSLWFSDEAAEQVEELSPQNTENRLAGKKALLVDDVEINRLIAVNLLEFTGIEFDEAEDGIMAVKKFNESAEHFYDIIYMDVQMPNMDGYEATTAIRALDRADAKTVPIVALTANAFKDDIDRAIASGMNAHLAKPLELDKFTEVSFKLLGIRG</sequence>
<dbReference type="InterPro" id="IPR000014">
    <property type="entry name" value="PAS"/>
</dbReference>
<keyword evidence="12" id="KW-0902">Two-component regulatory system</keyword>
<evidence type="ECO:0000256" key="8">
    <source>
        <dbReference type="ARBA" id="ARBA00022741"/>
    </source>
</evidence>
<accession>F5YNV2</accession>
<dbReference type="PANTHER" id="PTHR45339:SF5">
    <property type="entry name" value="HISTIDINE KINASE"/>
    <property type="match status" value="1"/>
</dbReference>